<dbReference type="AlphaFoldDB" id="A0A7W6EAR0"/>
<dbReference type="EMBL" id="JACIEI010000007">
    <property type="protein sequence ID" value="MBB3994753.1"/>
    <property type="molecule type" value="Genomic_DNA"/>
</dbReference>
<keyword evidence="2" id="KW-1185">Reference proteome</keyword>
<comment type="caution">
    <text evidence="1">The sequence shown here is derived from an EMBL/GenBank/DDBJ whole genome shotgun (WGS) entry which is preliminary data.</text>
</comment>
<evidence type="ECO:0000313" key="1">
    <source>
        <dbReference type="EMBL" id="MBB3994753.1"/>
    </source>
</evidence>
<reference evidence="1 2" key="1">
    <citation type="submission" date="2020-08" db="EMBL/GenBank/DDBJ databases">
        <title>Genomic Encyclopedia of Type Strains, Phase IV (KMG-IV): sequencing the most valuable type-strain genomes for metagenomic binning, comparative biology and taxonomic classification.</title>
        <authorList>
            <person name="Goeker M."/>
        </authorList>
    </citation>
    <scope>NUCLEOTIDE SEQUENCE [LARGE SCALE GENOMIC DNA]</scope>
    <source>
        <strain evidence="1 2">DSM 102234</strain>
    </source>
</reference>
<dbReference type="Proteomes" id="UP000530268">
    <property type="component" value="Unassembled WGS sequence"/>
</dbReference>
<sequence>MSLYIAPHPPPKVTVQSNTPLYKTTYKHHAILIYPKAVEKYGLKGLPDVGRVAKKIQHDAELQGHRPAIRPIKLLLTKGIELSAPHDEH</sequence>
<gene>
    <name evidence="1" type="ORF">GGR95_002401</name>
</gene>
<proteinExistence type="predicted"/>
<accession>A0A7W6EAR0</accession>
<protein>
    <submittedName>
        <fullName evidence="1">Uncharacterized protein</fullName>
    </submittedName>
</protein>
<evidence type="ECO:0000313" key="2">
    <source>
        <dbReference type="Proteomes" id="UP000530268"/>
    </source>
</evidence>
<name>A0A7W6EAR0_9RHOB</name>
<organism evidence="1 2">
    <name type="scientific">Sulfitobacter undariae</name>
    <dbReference type="NCBI Taxonomy" id="1563671"/>
    <lineage>
        <taxon>Bacteria</taxon>
        <taxon>Pseudomonadati</taxon>
        <taxon>Pseudomonadota</taxon>
        <taxon>Alphaproteobacteria</taxon>
        <taxon>Rhodobacterales</taxon>
        <taxon>Roseobacteraceae</taxon>
        <taxon>Sulfitobacter</taxon>
    </lineage>
</organism>